<feature type="domain" description="Nudix hydrolase" evidence="10">
    <location>
        <begin position="135"/>
        <end position="281"/>
    </location>
</feature>
<evidence type="ECO:0000256" key="8">
    <source>
        <dbReference type="RuleBase" id="RU367071"/>
    </source>
</evidence>
<dbReference type="InterPro" id="IPR000086">
    <property type="entry name" value="NUDIX_hydrolase_dom"/>
</dbReference>
<name>A0A1I8HCS1_9PLAT</name>
<sequence>MQQGQRLLASLGHRCNNLLLPGSPLATCLPLVIDGHRLGLVKPDIARILTARCPSVFHYGSGGRSLTLADGLSGFRPVSNAMATAFEQLRTDGVFPCLTKGWRNELYAARLRSTRQPVFEVERSAASLLGIAQWGCHVNGYTVAADGSQRPVAMWLARRSLSKPTWPGHLDNLVGGGLPSDCDSPTLNARKEAQEEAGIPAALLDSLQPVGTVSYFYEDERGVFPDVEYCYDLALPDTFSPVSVDGEVAEFRLVPLADLPELIAQPDFKPNSGLVCLDFLLRRGCLSPDTQPLYDLLMEISPFPPTYSAMSFLPNLPPSVLAKNADAEALGARRSKEEYRKMKELEEARKLAAVPAMKDEEGKDINPHIPQYIMQAPWYYGALHPTLKHQIKPAGEDEKRQPDTTASGEIITMASGGSEALNRWYKRGQAAGPRATKYRKGACANCGAATHQAKDCFQRPRARGAKWTGEDIAPDQHVQPDLKLDFEAKRDRWNGYDPASYRQVIDSYAKLEEARKQVRSSKQEAGGEEGEQRDDEDRYGDEMAMPGQKFDCKERQSVRNLRIREDTAKYLYNLDPSSAYYDPKTRAMRGNPFEGRDVSVEEAPFAGDNYIRYQGDALPMMEQQVFAWELQAEKGVDAHLQANPTRLELLHRELDEKSKEIGGQISQQILEKYGGQEHLRAADSEAPELSALSQTEQYAEYSRTGTLLRGAEAPAVRSRYDEDKKPLNHTSVWGSYWEAGKWGYKCCRSTMRNAYCTGLKGRLPAAGPPAVKDSTAAASGSKRAAASNADDGSATAVAEKKRKQSESESDSSSSSSGSSSSDDSSDSDSE</sequence>
<dbReference type="InterPro" id="IPR021715">
    <property type="entry name" value="Slu7_dom"/>
</dbReference>
<comment type="subcellular location">
    <subcellularLocation>
        <location evidence="1 8">Nucleus</location>
    </subcellularLocation>
</comment>
<dbReference type="GO" id="GO:0030628">
    <property type="term" value="F:pre-mRNA 3'-splice site binding"/>
    <property type="evidence" value="ECO:0007669"/>
    <property type="project" value="UniProtKB-UniRule"/>
</dbReference>
<evidence type="ECO:0000256" key="2">
    <source>
        <dbReference type="ARBA" id="ARBA00007203"/>
    </source>
</evidence>
<keyword evidence="6 8" id="KW-0508">mRNA splicing</keyword>
<dbReference type="Pfam" id="PF00293">
    <property type="entry name" value="NUDIX"/>
    <property type="match status" value="1"/>
</dbReference>
<evidence type="ECO:0000256" key="7">
    <source>
        <dbReference type="ARBA" id="ARBA00023242"/>
    </source>
</evidence>
<dbReference type="PANTHER" id="PTHR12942:SF2">
    <property type="entry name" value="PRE-MRNA-SPLICING FACTOR SLU7"/>
    <property type="match status" value="1"/>
</dbReference>
<evidence type="ECO:0000313" key="12">
    <source>
        <dbReference type="WBParaSite" id="maker-uti_cns_0005410-snap-gene-0.7-mRNA-1"/>
    </source>
</evidence>
<evidence type="ECO:0000256" key="3">
    <source>
        <dbReference type="ARBA" id="ARBA00021377"/>
    </source>
</evidence>
<feature type="compositionally biased region" description="Low complexity" evidence="9">
    <location>
        <begin position="774"/>
        <end position="789"/>
    </location>
</feature>
<evidence type="ECO:0000259" key="10">
    <source>
        <dbReference type="PROSITE" id="PS51462"/>
    </source>
</evidence>
<keyword evidence="5 8" id="KW-0747">Spliceosome</keyword>
<dbReference type="SUPFAM" id="SSF55811">
    <property type="entry name" value="Nudix"/>
    <property type="match status" value="1"/>
</dbReference>
<evidence type="ECO:0000256" key="1">
    <source>
        <dbReference type="ARBA" id="ARBA00004123"/>
    </source>
</evidence>
<dbReference type="Gene3D" id="3.90.79.10">
    <property type="entry name" value="Nucleoside Triphosphate Pyrophosphohydrolase"/>
    <property type="match status" value="1"/>
</dbReference>
<comment type="similarity">
    <text evidence="2 8">Belongs to the SLU7 family.</text>
</comment>
<dbReference type="Pfam" id="PF15916">
    <property type="entry name" value="DUF4743"/>
    <property type="match status" value="1"/>
</dbReference>
<feature type="compositionally biased region" description="Low complexity" evidence="9">
    <location>
        <begin position="810"/>
        <end position="822"/>
    </location>
</feature>
<dbReference type="GO" id="GO:0005681">
    <property type="term" value="C:spliceosomal complex"/>
    <property type="evidence" value="ECO:0007669"/>
    <property type="project" value="UniProtKB-UniRule"/>
</dbReference>
<feature type="region of interest" description="Disordered" evidence="9">
    <location>
        <begin position="761"/>
        <end position="830"/>
    </location>
</feature>
<proteinExistence type="inferred from homology"/>
<dbReference type="InterPro" id="IPR015797">
    <property type="entry name" value="NUDIX_hydrolase-like_dom_sf"/>
</dbReference>
<keyword evidence="4 8" id="KW-0507">mRNA processing</keyword>
<comment type="function">
    <text evidence="8">Involved in pre-mRNA splicing.</text>
</comment>
<dbReference type="AlphaFoldDB" id="A0A1I8HCS1"/>
<evidence type="ECO:0000256" key="6">
    <source>
        <dbReference type="ARBA" id="ARBA00023187"/>
    </source>
</evidence>
<evidence type="ECO:0000256" key="5">
    <source>
        <dbReference type="ARBA" id="ARBA00022728"/>
    </source>
</evidence>
<dbReference type="PANTHER" id="PTHR12942">
    <property type="entry name" value="STEP II SPLICING FACTOR SLU7"/>
    <property type="match status" value="1"/>
</dbReference>
<feature type="region of interest" description="Disordered" evidence="9">
    <location>
        <begin position="516"/>
        <end position="544"/>
    </location>
</feature>
<keyword evidence="11" id="KW-1185">Reference proteome</keyword>
<evidence type="ECO:0000256" key="9">
    <source>
        <dbReference type="SAM" id="MobiDB-lite"/>
    </source>
</evidence>
<dbReference type="GO" id="GO:0044715">
    <property type="term" value="F:8-oxo-dGDP phosphatase activity"/>
    <property type="evidence" value="ECO:0007669"/>
    <property type="project" value="UniProtKB-ARBA"/>
</dbReference>
<evidence type="ECO:0000256" key="4">
    <source>
        <dbReference type="ARBA" id="ARBA00022664"/>
    </source>
</evidence>
<comment type="subunit">
    <text evidence="8">Associated with the spliceosome.</text>
</comment>
<reference evidence="12" key="1">
    <citation type="submission" date="2016-11" db="UniProtKB">
        <authorList>
            <consortium name="WormBaseParasite"/>
        </authorList>
    </citation>
    <scope>IDENTIFICATION</scope>
</reference>
<dbReference type="WBParaSite" id="maker-uti_cns_0005410-snap-gene-0.7-mRNA-1">
    <property type="protein sequence ID" value="maker-uti_cns_0005410-snap-gene-0.7-mRNA-1"/>
    <property type="gene ID" value="maker-uti_cns_0005410-snap-gene-0.7"/>
</dbReference>
<dbReference type="FunFam" id="3.90.79.10:FF:000019">
    <property type="entry name" value="Thiamin pyrophosphokinase, putative"/>
    <property type="match status" value="1"/>
</dbReference>
<dbReference type="PROSITE" id="PS51462">
    <property type="entry name" value="NUDIX"/>
    <property type="match status" value="1"/>
</dbReference>
<organism evidence="11 12">
    <name type="scientific">Macrostomum lignano</name>
    <dbReference type="NCBI Taxonomy" id="282301"/>
    <lineage>
        <taxon>Eukaryota</taxon>
        <taxon>Metazoa</taxon>
        <taxon>Spiralia</taxon>
        <taxon>Lophotrochozoa</taxon>
        <taxon>Platyhelminthes</taxon>
        <taxon>Rhabditophora</taxon>
        <taxon>Macrostomorpha</taxon>
        <taxon>Macrostomida</taxon>
        <taxon>Macrostomidae</taxon>
        <taxon>Macrostomum</taxon>
    </lineage>
</organism>
<dbReference type="Pfam" id="PF11708">
    <property type="entry name" value="Slu7"/>
    <property type="match status" value="1"/>
</dbReference>
<dbReference type="InterPro" id="IPR031804">
    <property type="entry name" value="DUF4743"/>
</dbReference>
<keyword evidence="7 8" id="KW-0539">Nucleus</keyword>
<protein>
    <recommendedName>
        <fullName evidence="3 8">Pre-mRNA-splicing factor SLU7</fullName>
    </recommendedName>
</protein>
<dbReference type="GO" id="GO:0000398">
    <property type="term" value="P:mRNA splicing, via spliceosome"/>
    <property type="evidence" value="ECO:0007669"/>
    <property type="project" value="UniProtKB-UniRule"/>
</dbReference>
<evidence type="ECO:0000313" key="11">
    <source>
        <dbReference type="Proteomes" id="UP000095280"/>
    </source>
</evidence>
<dbReference type="CDD" id="cd03676">
    <property type="entry name" value="NUDIX_Tnr3_like"/>
    <property type="match status" value="1"/>
</dbReference>
<accession>A0A1I8HCS1</accession>
<dbReference type="Proteomes" id="UP000095280">
    <property type="component" value="Unplaced"/>
</dbReference>
<feature type="compositionally biased region" description="Acidic residues" evidence="9">
    <location>
        <begin position="526"/>
        <end position="539"/>
    </location>
</feature>
<dbReference type="InterPro" id="IPR039974">
    <property type="entry name" value="Splicing_factor_SLU7"/>
</dbReference>